<dbReference type="Pfam" id="PF24883">
    <property type="entry name" value="NPHP3_N"/>
    <property type="match status" value="1"/>
</dbReference>
<keyword evidence="5" id="KW-1185">Reference proteome</keyword>
<dbReference type="PANTHER" id="PTHR10039:SF17">
    <property type="entry name" value="FUNGAL STAND N-TERMINAL GOODBYE DOMAIN-CONTAINING PROTEIN-RELATED"/>
    <property type="match status" value="1"/>
</dbReference>
<dbReference type="Proteomes" id="UP000620124">
    <property type="component" value="Unassembled WGS sequence"/>
</dbReference>
<dbReference type="OrthoDB" id="3027122at2759"/>
<dbReference type="PANTHER" id="PTHR10039">
    <property type="entry name" value="AMELOGENIN"/>
    <property type="match status" value="1"/>
</dbReference>
<evidence type="ECO:0000313" key="4">
    <source>
        <dbReference type="EMBL" id="KAF7328944.1"/>
    </source>
</evidence>
<dbReference type="AlphaFoldDB" id="A0A8H7C957"/>
<dbReference type="Gene3D" id="3.40.50.300">
    <property type="entry name" value="P-loop containing nucleotide triphosphate hydrolases"/>
    <property type="match status" value="1"/>
</dbReference>
<evidence type="ECO:0000256" key="1">
    <source>
        <dbReference type="ARBA" id="ARBA00022737"/>
    </source>
</evidence>
<dbReference type="PROSITE" id="PS50837">
    <property type="entry name" value="NACHT"/>
    <property type="match status" value="1"/>
</dbReference>
<feature type="region of interest" description="Disordered" evidence="2">
    <location>
        <begin position="66"/>
        <end position="91"/>
    </location>
</feature>
<dbReference type="InterPro" id="IPR007111">
    <property type="entry name" value="NACHT_NTPase"/>
</dbReference>
<dbReference type="SUPFAM" id="SSF52540">
    <property type="entry name" value="P-loop containing nucleoside triphosphate hydrolases"/>
    <property type="match status" value="1"/>
</dbReference>
<evidence type="ECO:0000256" key="2">
    <source>
        <dbReference type="SAM" id="MobiDB-lite"/>
    </source>
</evidence>
<feature type="domain" description="NACHT" evidence="3">
    <location>
        <begin position="271"/>
        <end position="418"/>
    </location>
</feature>
<evidence type="ECO:0000259" key="3">
    <source>
        <dbReference type="PROSITE" id="PS50837"/>
    </source>
</evidence>
<accession>A0A8H7C957</accession>
<gene>
    <name evidence="4" type="ORF">MVEN_02524300</name>
</gene>
<evidence type="ECO:0000313" key="5">
    <source>
        <dbReference type="Proteomes" id="UP000620124"/>
    </source>
</evidence>
<dbReference type="EMBL" id="JACAZI010000034">
    <property type="protein sequence ID" value="KAF7328944.1"/>
    <property type="molecule type" value="Genomic_DNA"/>
</dbReference>
<protein>
    <submittedName>
        <fullName evidence="4">Putative nwd2 protein</fullName>
    </submittedName>
</protein>
<proteinExistence type="predicted"/>
<name>A0A8H7C957_9AGAR</name>
<feature type="compositionally biased region" description="Polar residues" evidence="2">
    <location>
        <begin position="111"/>
        <end position="143"/>
    </location>
</feature>
<comment type="caution">
    <text evidence="4">The sequence shown here is derived from an EMBL/GenBank/DDBJ whole genome shotgun (WGS) entry which is preliminary data.</text>
</comment>
<feature type="region of interest" description="Disordered" evidence="2">
    <location>
        <begin position="15"/>
        <end position="41"/>
    </location>
</feature>
<organism evidence="4 5">
    <name type="scientific">Mycena venus</name>
    <dbReference type="NCBI Taxonomy" id="2733690"/>
    <lineage>
        <taxon>Eukaryota</taxon>
        <taxon>Fungi</taxon>
        <taxon>Dikarya</taxon>
        <taxon>Basidiomycota</taxon>
        <taxon>Agaricomycotina</taxon>
        <taxon>Agaricomycetes</taxon>
        <taxon>Agaricomycetidae</taxon>
        <taxon>Agaricales</taxon>
        <taxon>Marasmiineae</taxon>
        <taxon>Mycenaceae</taxon>
        <taxon>Mycena</taxon>
    </lineage>
</organism>
<keyword evidence="1" id="KW-0677">Repeat</keyword>
<feature type="region of interest" description="Disordered" evidence="2">
    <location>
        <begin position="105"/>
        <end position="143"/>
    </location>
</feature>
<feature type="compositionally biased region" description="Gly residues" evidence="2">
    <location>
        <begin position="17"/>
        <end position="39"/>
    </location>
</feature>
<sequence length="675" mass="74916">MSRWVNESQTIHNYISGGVGGNGGEGHEQGTGGGGGAGEGPTVTTTIEAVTVHLNQNHHLGGAWLSRSGQHGRFEGASRELPGPTRSHQRRVGWTPYDLASRTLSRRGFNEESTASQHASSLTQSMSGLQSARATSHTSSGSFSAPYRFDPQFAHPVDHYPRNQADRVGFSTPSHQNYHPDWVGDDTFPAFERHQIPEPSQPIHAPTFITAETLNHHPGEAGINILHKAAALEALYDSADSYPQPRCHPETRTELLDTLYQWAVQHDSACSVRWLHGPAGAGKSAIMQTLCQKLQTAGRLGGAFFFKRDHLSRGNAKVLFATLAYQLAINNDTLKSAICQTVEYDPSVVARSMDAQLRQLIVEPCHLLTNRSHAILLIDGLDECQNEGTHQEILRLIKTAVIAKRPSETFRFLIASRPETHIREIIEDPAVIGIVDSLNVNKSFEDVRKFFRDQFSRIHLEHRTMVNIPTPWPSRRILDHLVEKSSGYFIYASTVIKFIDDRDFRPTQRLALIQTLSPTDSDAPFAALDQLYTQILSGVPARFRSILRDILQCTVVVNLYLTPAQLDRLFDLEPGDVELILHRLHSVLEVPSDSAAISVHHASFLDFLRDQRRSSVFHISPENGMNVARAVIKALSDDNHWLDTPENPLAWGVTLFHIKVHCLILACAGASAENI</sequence>
<reference evidence="4" key="1">
    <citation type="submission" date="2020-05" db="EMBL/GenBank/DDBJ databases">
        <title>Mycena genomes resolve the evolution of fungal bioluminescence.</title>
        <authorList>
            <person name="Tsai I.J."/>
        </authorList>
    </citation>
    <scope>NUCLEOTIDE SEQUENCE</scope>
    <source>
        <strain evidence="4">CCC161011</strain>
    </source>
</reference>
<dbReference type="InterPro" id="IPR056884">
    <property type="entry name" value="NPHP3-like_N"/>
</dbReference>
<dbReference type="InterPro" id="IPR027417">
    <property type="entry name" value="P-loop_NTPase"/>
</dbReference>